<proteinExistence type="inferred from homology"/>
<keyword evidence="4" id="KW-1185">Reference proteome</keyword>
<dbReference type="Gene3D" id="3.10.310.20">
    <property type="entry name" value="DHHA2 domain"/>
    <property type="match status" value="1"/>
</dbReference>
<evidence type="ECO:0000259" key="2">
    <source>
        <dbReference type="SMART" id="SM01131"/>
    </source>
</evidence>
<dbReference type="Pfam" id="PF02833">
    <property type="entry name" value="DHHA2"/>
    <property type="match status" value="1"/>
</dbReference>
<dbReference type="InterPro" id="IPR038222">
    <property type="entry name" value="DHHA2_dom_sf"/>
</dbReference>
<comment type="caution">
    <text evidence="3">The sequence shown here is derived from an EMBL/GenBank/DDBJ whole genome shotgun (WGS) entry which is preliminary data.</text>
</comment>
<dbReference type="OrthoDB" id="374045at2759"/>
<dbReference type="InterPro" id="IPR004097">
    <property type="entry name" value="DHHA2"/>
</dbReference>
<protein>
    <recommendedName>
        <fullName evidence="2">DHHA2 domain-containing protein</fullName>
    </recommendedName>
</protein>
<dbReference type="InterPro" id="IPR038763">
    <property type="entry name" value="DHH_sf"/>
</dbReference>
<dbReference type="Gene3D" id="3.90.1640.10">
    <property type="entry name" value="inorganic pyrophosphatase (n-terminal core)"/>
    <property type="match status" value="1"/>
</dbReference>
<evidence type="ECO:0000313" key="3">
    <source>
        <dbReference type="EMBL" id="OXU24785.1"/>
    </source>
</evidence>
<dbReference type="GO" id="GO:0004309">
    <property type="term" value="F:exopolyphosphatase activity"/>
    <property type="evidence" value="ECO:0007669"/>
    <property type="project" value="TreeGrafter"/>
</dbReference>
<dbReference type="AlphaFoldDB" id="A0A232F225"/>
<reference evidence="3 4" key="1">
    <citation type="journal article" date="2017" name="Curr. Biol.">
        <title>The Evolution of Venom by Co-option of Single-Copy Genes.</title>
        <authorList>
            <person name="Martinson E.O."/>
            <person name="Mrinalini"/>
            <person name="Kelkar Y.D."/>
            <person name="Chang C.H."/>
            <person name="Werren J.H."/>
        </authorList>
    </citation>
    <scope>NUCLEOTIDE SEQUENCE [LARGE SCALE GENOMIC DNA]</scope>
    <source>
        <strain evidence="3 4">Alberta</strain>
        <tissue evidence="3">Whole body</tissue>
    </source>
</reference>
<dbReference type="EMBL" id="NNAY01001195">
    <property type="protein sequence ID" value="OXU24785.1"/>
    <property type="molecule type" value="Genomic_DNA"/>
</dbReference>
<comment type="similarity">
    <text evidence="1">Belongs to the PPase class C family. Prune subfamily.</text>
</comment>
<dbReference type="STRING" id="543379.A0A232F225"/>
<organism evidence="3 4">
    <name type="scientific">Trichomalopsis sarcophagae</name>
    <dbReference type="NCBI Taxonomy" id="543379"/>
    <lineage>
        <taxon>Eukaryota</taxon>
        <taxon>Metazoa</taxon>
        <taxon>Ecdysozoa</taxon>
        <taxon>Arthropoda</taxon>
        <taxon>Hexapoda</taxon>
        <taxon>Insecta</taxon>
        <taxon>Pterygota</taxon>
        <taxon>Neoptera</taxon>
        <taxon>Endopterygota</taxon>
        <taxon>Hymenoptera</taxon>
        <taxon>Apocrita</taxon>
        <taxon>Proctotrupomorpha</taxon>
        <taxon>Chalcidoidea</taxon>
        <taxon>Pteromalidae</taxon>
        <taxon>Pteromalinae</taxon>
        <taxon>Trichomalopsis</taxon>
    </lineage>
</organism>
<dbReference type="PANTHER" id="PTHR12112:SF39">
    <property type="entry name" value="EG:152A3.5 PROTEIN (FBGN0003116_PN PROTEIN)"/>
    <property type="match status" value="1"/>
</dbReference>
<dbReference type="GO" id="GO:0005737">
    <property type="term" value="C:cytoplasm"/>
    <property type="evidence" value="ECO:0007669"/>
    <property type="project" value="InterPro"/>
</dbReference>
<dbReference type="SMART" id="SM01131">
    <property type="entry name" value="DHHA2"/>
    <property type="match status" value="1"/>
</dbReference>
<name>A0A232F225_9HYME</name>
<evidence type="ECO:0000256" key="1">
    <source>
        <dbReference type="ARBA" id="ARBA00010331"/>
    </source>
</evidence>
<gene>
    <name evidence="3" type="ORF">TSAR_004358</name>
</gene>
<sequence>MEAFLAATRNYLANLNNCQLVRVILGNPTCDLDSAVCALAHGFLEYKEAEERGDESLAVIPVMNVSRQEFRLRTEVVYYLKRCNVPQDLLTFRNEIELKPLLASGKLELVLVDHHALPADDAELSPAVLEVIDHRPQDSNWPWTNCRLALDTVGSCATLVARNIIQRRPDVAATVASLLKGPILIDTANFSEEAKRATPLDHEMIAKLEEISDGDAQDREKLYQEILQAKTNISELTPADLLIRDLKVVNGVPIPGFPILVKDFLELDGAREALEAFCAARNCQLAVLIGLDLRNDRVTRDIAVYSLGAGQLANKLIEALTASSSPDLQLMEAKRTQQDGGNSLLLLYKQANLQASRKQILPIIQSASA</sequence>
<feature type="domain" description="DHHA2" evidence="2">
    <location>
        <begin position="223"/>
        <end position="368"/>
    </location>
</feature>
<evidence type="ECO:0000313" key="4">
    <source>
        <dbReference type="Proteomes" id="UP000215335"/>
    </source>
</evidence>
<dbReference type="SUPFAM" id="SSF64182">
    <property type="entry name" value="DHH phosphoesterases"/>
    <property type="match status" value="1"/>
</dbReference>
<accession>A0A232F225</accession>
<dbReference type="Proteomes" id="UP000215335">
    <property type="component" value="Unassembled WGS sequence"/>
</dbReference>
<dbReference type="PANTHER" id="PTHR12112">
    <property type="entry name" value="BNIP - RELATED"/>
    <property type="match status" value="1"/>
</dbReference>